<comment type="caution">
    <text evidence="1">The sequence shown here is derived from an EMBL/GenBank/DDBJ whole genome shotgun (WGS) entry which is preliminary data.</text>
</comment>
<name>A0A562B267_9BURK</name>
<dbReference type="InterPro" id="IPR011008">
    <property type="entry name" value="Dimeric_a/b-barrel"/>
</dbReference>
<evidence type="ECO:0008006" key="3">
    <source>
        <dbReference type="Google" id="ProtNLM"/>
    </source>
</evidence>
<evidence type="ECO:0000313" key="1">
    <source>
        <dbReference type="EMBL" id="TWG79000.1"/>
    </source>
</evidence>
<gene>
    <name evidence="1" type="ORF">L602_000800000690</name>
</gene>
<keyword evidence="2" id="KW-1185">Reference proteome</keyword>
<reference evidence="1 2" key="1">
    <citation type="submission" date="2019-07" db="EMBL/GenBank/DDBJ databases">
        <title>Genome sequencing of lignin-degrading bacterial isolates.</title>
        <authorList>
            <person name="Gladden J."/>
        </authorList>
    </citation>
    <scope>NUCLEOTIDE SEQUENCE [LARGE SCALE GENOMIC DNA]</scope>
    <source>
        <strain evidence="1 2">J11</strain>
    </source>
</reference>
<dbReference type="AlphaFoldDB" id="A0A562B267"/>
<dbReference type="SUPFAM" id="SSF54909">
    <property type="entry name" value="Dimeric alpha+beta barrel"/>
    <property type="match status" value="1"/>
</dbReference>
<dbReference type="EMBL" id="VLJN01000066">
    <property type="protein sequence ID" value="TWG79000.1"/>
    <property type="molecule type" value="Genomic_DNA"/>
</dbReference>
<proteinExistence type="predicted"/>
<sequence>MTHARSNGRPGSPLQGDTILFSEMTPAPEWAQRFHHWYDTEHIPNRRGLPGFLSAQRYRSTAKDSYLAVYEMESASALSTEEYRVVKEQPSDETRWMLSNVDGFTRYTCNQISLREAGDGKGHSLGAGELDAPVLYAVWFDVPAERKADFDAWYDEDHVPLLMQCEDWRMVRRFDVASGEPGRYTRLALHYLADVAALDSDARKRARETPWRARIASEPWFRGVYDVFVRHGARQILSE</sequence>
<dbReference type="Proteomes" id="UP000318141">
    <property type="component" value="Unassembled WGS sequence"/>
</dbReference>
<protein>
    <recommendedName>
        <fullName evidence="3">EthD domain-containing protein</fullName>
    </recommendedName>
</protein>
<dbReference type="OrthoDB" id="6537357at2"/>
<evidence type="ECO:0000313" key="2">
    <source>
        <dbReference type="Proteomes" id="UP000318141"/>
    </source>
</evidence>
<accession>A0A562B267</accession>
<organism evidence="1 2">
    <name type="scientific">Cupriavidus gilardii J11</name>
    <dbReference type="NCBI Taxonomy" id="936133"/>
    <lineage>
        <taxon>Bacteria</taxon>
        <taxon>Pseudomonadati</taxon>
        <taxon>Pseudomonadota</taxon>
        <taxon>Betaproteobacteria</taxon>
        <taxon>Burkholderiales</taxon>
        <taxon>Burkholderiaceae</taxon>
        <taxon>Cupriavidus</taxon>
    </lineage>
</organism>